<accession>A0AAD7EW32</accession>
<protein>
    <submittedName>
        <fullName evidence="13">60Kd inner membrane protein-domain-containing protein</fullName>
    </submittedName>
</protein>
<evidence type="ECO:0000256" key="5">
    <source>
        <dbReference type="ARBA" id="ARBA00022946"/>
    </source>
</evidence>
<dbReference type="Proteomes" id="UP001218218">
    <property type="component" value="Unassembled WGS sequence"/>
</dbReference>
<gene>
    <name evidence="13" type="ORF">DFH08DRAFT_692871</name>
</gene>
<sequence length="384" mass="40701">DTVAAIPPLQHGDLQALGLCHWTPVGLIQYSYELVHVWTGLPWFYTFIVATVFWRLVVFPFAVVGMRNSSRMRPISAQLNATSQAIQAARLAGDTVAMQKAALEGARLRSSAGVSMGGLVAPLIQMPISIGMFFGIKKMCELPVMQLTQSGVNWLPDLTQPGPYYILPILVAVSGNVMMSMSARDMDTSRPGIGHLMNVVRVATILAIYWMDRFPSGLLLCLLVTSVSTVIQSAVFRSPAMRTALNIPQWTPPPAGSPKLPTMLDTFRFGYTQLFKSASAEAASAASAASGSGSGSGVRPWVPPPAPTASTGPATVFKTLAPTPRASDLMAQQAQAQARARASSNNSSASSLFEDAAPAPAPRPPKNAPAKPKAKAAKKSKGSR</sequence>
<evidence type="ECO:0000313" key="13">
    <source>
        <dbReference type="EMBL" id="KAJ7353172.1"/>
    </source>
</evidence>
<dbReference type="InterPro" id="IPR028055">
    <property type="entry name" value="YidC/Oxa/ALB_C"/>
</dbReference>
<evidence type="ECO:0000256" key="11">
    <source>
        <dbReference type="SAM" id="Phobius"/>
    </source>
</evidence>
<dbReference type="AlphaFoldDB" id="A0AAD7EW32"/>
<dbReference type="EMBL" id="JARIHO010000011">
    <property type="protein sequence ID" value="KAJ7353172.1"/>
    <property type="molecule type" value="Genomic_DNA"/>
</dbReference>
<evidence type="ECO:0000256" key="9">
    <source>
        <dbReference type="RuleBase" id="RU003945"/>
    </source>
</evidence>
<keyword evidence="8 11" id="KW-0472">Membrane</keyword>
<comment type="similarity">
    <text evidence="2 9">Belongs to the OXA1/ALB3/YidC family.</text>
</comment>
<dbReference type="PANTHER" id="PTHR12428">
    <property type="entry name" value="OXA1"/>
    <property type="match status" value="1"/>
</dbReference>
<dbReference type="GO" id="GO:0032979">
    <property type="term" value="P:protein insertion into mitochondrial inner membrane from matrix"/>
    <property type="evidence" value="ECO:0007669"/>
    <property type="project" value="TreeGrafter"/>
</dbReference>
<feature type="transmembrane region" description="Helical" evidence="11">
    <location>
        <begin position="116"/>
        <end position="136"/>
    </location>
</feature>
<evidence type="ECO:0000256" key="10">
    <source>
        <dbReference type="SAM" id="MobiDB-lite"/>
    </source>
</evidence>
<evidence type="ECO:0000256" key="1">
    <source>
        <dbReference type="ARBA" id="ARBA00004448"/>
    </source>
</evidence>
<organism evidence="13 14">
    <name type="scientific">Mycena albidolilacea</name>
    <dbReference type="NCBI Taxonomy" id="1033008"/>
    <lineage>
        <taxon>Eukaryota</taxon>
        <taxon>Fungi</taxon>
        <taxon>Dikarya</taxon>
        <taxon>Basidiomycota</taxon>
        <taxon>Agaricomycotina</taxon>
        <taxon>Agaricomycetes</taxon>
        <taxon>Agaricomycetidae</taxon>
        <taxon>Agaricales</taxon>
        <taxon>Marasmiineae</taxon>
        <taxon>Mycenaceae</taxon>
        <taxon>Mycena</taxon>
    </lineage>
</organism>
<name>A0AAD7EW32_9AGAR</name>
<keyword evidence="3 9" id="KW-0812">Transmembrane</keyword>
<keyword evidence="14" id="KW-1185">Reference proteome</keyword>
<feature type="transmembrane region" description="Helical" evidence="11">
    <location>
        <begin position="193"/>
        <end position="211"/>
    </location>
</feature>
<feature type="region of interest" description="Disordered" evidence="10">
    <location>
        <begin position="288"/>
        <end position="384"/>
    </location>
</feature>
<feature type="transmembrane region" description="Helical" evidence="11">
    <location>
        <begin position="43"/>
        <end position="64"/>
    </location>
</feature>
<evidence type="ECO:0000256" key="7">
    <source>
        <dbReference type="ARBA" id="ARBA00023128"/>
    </source>
</evidence>
<feature type="non-terminal residue" evidence="13">
    <location>
        <position position="1"/>
    </location>
</feature>
<feature type="transmembrane region" description="Helical" evidence="11">
    <location>
        <begin position="162"/>
        <end position="181"/>
    </location>
</feature>
<keyword evidence="4" id="KW-0999">Mitochondrion inner membrane</keyword>
<comment type="caution">
    <text evidence="13">The sequence shown here is derived from an EMBL/GenBank/DDBJ whole genome shotgun (WGS) entry which is preliminary data.</text>
</comment>
<comment type="subcellular location">
    <subcellularLocation>
        <location evidence="9">Membrane</location>
        <topology evidence="9">Multi-pass membrane protein</topology>
    </subcellularLocation>
    <subcellularLocation>
        <location evidence="1">Mitochondrion inner membrane</location>
        <topology evidence="1">Multi-pass membrane protein</topology>
    </subcellularLocation>
</comment>
<feature type="domain" description="Membrane insertase YidC/Oxa/ALB C-terminal" evidence="12">
    <location>
        <begin position="43"/>
        <end position="236"/>
    </location>
</feature>
<evidence type="ECO:0000256" key="6">
    <source>
        <dbReference type="ARBA" id="ARBA00022989"/>
    </source>
</evidence>
<evidence type="ECO:0000313" key="14">
    <source>
        <dbReference type="Proteomes" id="UP001218218"/>
    </source>
</evidence>
<evidence type="ECO:0000256" key="3">
    <source>
        <dbReference type="ARBA" id="ARBA00022692"/>
    </source>
</evidence>
<dbReference type="CDD" id="cd20069">
    <property type="entry name" value="5TM_Oxa1-like"/>
    <property type="match status" value="1"/>
</dbReference>
<proteinExistence type="inferred from homology"/>
<reference evidence="13" key="1">
    <citation type="submission" date="2023-03" db="EMBL/GenBank/DDBJ databases">
        <title>Massive genome expansion in bonnet fungi (Mycena s.s.) driven by repeated elements and novel gene families across ecological guilds.</title>
        <authorList>
            <consortium name="Lawrence Berkeley National Laboratory"/>
            <person name="Harder C.B."/>
            <person name="Miyauchi S."/>
            <person name="Viragh M."/>
            <person name="Kuo A."/>
            <person name="Thoen E."/>
            <person name="Andreopoulos B."/>
            <person name="Lu D."/>
            <person name="Skrede I."/>
            <person name="Drula E."/>
            <person name="Henrissat B."/>
            <person name="Morin E."/>
            <person name="Kohler A."/>
            <person name="Barry K."/>
            <person name="LaButti K."/>
            <person name="Morin E."/>
            <person name="Salamov A."/>
            <person name="Lipzen A."/>
            <person name="Mereny Z."/>
            <person name="Hegedus B."/>
            <person name="Baldrian P."/>
            <person name="Stursova M."/>
            <person name="Weitz H."/>
            <person name="Taylor A."/>
            <person name="Grigoriev I.V."/>
            <person name="Nagy L.G."/>
            <person name="Martin F."/>
            <person name="Kauserud H."/>
        </authorList>
    </citation>
    <scope>NUCLEOTIDE SEQUENCE</scope>
    <source>
        <strain evidence="13">CBHHK002</strain>
    </source>
</reference>
<keyword evidence="6 11" id="KW-1133">Transmembrane helix</keyword>
<feature type="transmembrane region" description="Helical" evidence="11">
    <location>
        <begin position="217"/>
        <end position="236"/>
    </location>
</feature>
<evidence type="ECO:0000256" key="4">
    <source>
        <dbReference type="ARBA" id="ARBA00022792"/>
    </source>
</evidence>
<feature type="compositionally biased region" description="Basic residues" evidence="10">
    <location>
        <begin position="372"/>
        <end position="384"/>
    </location>
</feature>
<dbReference type="GO" id="GO:0005743">
    <property type="term" value="C:mitochondrial inner membrane"/>
    <property type="evidence" value="ECO:0007669"/>
    <property type="project" value="UniProtKB-SubCell"/>
</dbReference>
<feature type="compositionally biased region" description="Low complexity" evidence="10">
    <location>
        <begin position="331"/>
        <end position="351"/>
    </location>
</feature>
<evidence type="ECO:0000259" key="12">
    <source>
        <dbReference type="Pfam" id="PF02096"/>
    </source>
</evidence>
<evidence type="ECO:0000256" key="2">
    <source>
        <dbReference type="ARBA" id="ARBA00009877"/>
    </source>
</evidence>
<dbReference type="PANTHER" id="PTHR12428:SF66">
    <property type="entry name" value="MITOCHONDRIAL INNER MEMBRANE PROTEIN OXA1L"/>
    <property type="match status" value="1"/>
</dbReference>
<dbReference type="Pfam" id="PF02096">
    <property type="entry name" value="60KD_IMP"/>
    <property type="match status" value="1"/>
</dbReference>
<dbReference type="InterPro" id="IPR001708">
    <property type="entry name" value="YidC/ALB3/OXA1/COX18"/>
</dbReference>
<evidence type="ECO:0000256" key="8">
    <source>
        <dbReference type="ARBA" id="ARBA00023136"/>
    </source>
</evidence>
<dbReference type="GO" id="GO:0032977">
    <property type="term" value="F:membrane insertase activity"/>
    <property type="evidence" value="ECO:0007669"/>
    <property type="project" value="InterPro"/>
</dbReference>
<keyword evidence="5" id="KW-0809">Transit peptide</keyword>
<keyword evidence="7" id="KW-0496">Mitochondrion</keyword>